<sequence length="90" mass="10095">MTTDFNADVDDAIAAVIEYEEETGVALSEILRTYTGLSPEDRETVREWVGSQHSEEERIAVSRERQLIRLFAAEEAWTSAKLASVGFSSR</sequence>
<reference evidence="1" key="1">
    <citation type="journal article" date="2015" name="Nature">
        <title>Complex archaea that bridge the gap between prokaryotes and eukaryotes.</title>
        <authorList>
            <person name="Spang A."/>
            <person name="Saw J.H."/>
            <person name="Jorgensen S.L."/>
            <person name="Zaremba-Niedzwiedzka K."/>
            <person name="Martijn J."/>
            <person name="Lind A.E."/>
            <person name="van Eijk R."/>
            <person name="Schleper C."/>
            <person name="Guy L."/>
            <person name="Ettema T.J."/>
        </authorList>
    </citation>
    <scope>NUCLEOTIDE SEQUENCE</scope>
</reference>
<organism evidence="1">
    <name type="scientific">marine sediment metagenome</name>
    <dbReference type="NCBI Taxonomy" id="412755"/>
    <lineage>
        <taxon>unclassified sequences</taxon>
        <taxon>metagenomes</taxon>
        <taxon>ecological metagenomes</taxon>
    </lineage>
</organism>
<dbReference type="EMBL" id="LAZR01002229">
    <property type="protein sequence ID" value="KKN32773.1"/>
    <property type="molecule type" value="Genomic_DNA"/>
</dbReference>
<comment type="caution">
    <text evidence="1">The sequence shown here is derived from an EMBL/GenBank/DDBJ whole genome shotgun (WGS) entry which is preliminary data.</text>
</comment>
<name>A0A0F9SUE6_9ZZZZ</name>
<evidence type="ECO:0000313" key="1">
    <source>
        <dbReference type="EMBL" id="KKN32773.1"/>
    </source>
</evidence>
<accession>A0A0F9SUE6</accession>
<dbReference type="AlphaFoldDB" id="A0A0F9SUE6"/>
<gene>
    <name evidence="1" type="ORF">LCGC14_0810420</name>
</gene>
<proteinExistence type="predicted"/>
<protein>
    <submittedName>
        <fullName evidence="1">Uncharacterized protein</fullName>
    </submittedName>
</protein>